<dbReference type="Proteomes" id="UP000642094">
    <property type="component" value="Unassembled WGS sequence"/>
</dbReference>
<gene>
    <name evidence="1" type="ORF">H6F41_13580</name>
</gene>
<keyword evidence="2" id="KW-1185">Reference proteome</keyword>
<protein>
    <submittedName>
        <fullName evidence="1">Uncharacterized protein</fullName>
    </submittedName>
</protein>
<organism evidence="1 2">
    <name type="scientific">Pseudanabaena mucicola FACHB-723</name>
    <dbReference type="NCBI Taxonomy" id="2692860"/>
    <lineage>
        <taxon>Bacteria</taxon>
        <taxon>Bacillati</taxon>
        <taxon>Cyanobacteriota</taxon>
        <taxon>Cyanophyceae</taxon>
        <taxon>Pseudanabaenales</taxon>
        <taxon>Pseudanabaenaceae</taxon>
        <taxon>Pseudanabaena</taxon>
    </lineage>
</organism>
<accession>A0ABR8A061</accession>
<sequence length="139" mass="16590">MRIFEQFYECPVTGQNSAIWQLKCHLRIIHRQFGQQVVIVSVQNCEIGWFIPSQLEQLATHIVRVFQLDPERLLWIERDPHYANRPINTEYSEVSFDWHQGVATNAKWKAIENESVEFLSYKEFIWNRDYFSHAFVVSA</sequence>
<evidence type="ECO:0000313" key="1">
    <source>
        <dbReference type="EMBL" id="MBD2189170.1"/>
    </source>
</evidence>
<evidence type="ECO:0000313" key="2">
    <source>
        <dbReference type="Proteomes" id="UP000642094"/>
    </source>
</evidence>
<proteinExistence type="predicted"/>
<name>A0ABR8A061_9CYAN</name>
<dbReference type="EMBL" id="JACJQB010000030">
    <property type="protein sequence ID" value="MBD2189170.1"/>
    <property type="molecule type" value="Genomic_DNA"/>
</dbReference>
<reference evidence="1 2" key="1">
    <citation type="journal article" date="2020" name="ISME J.">
        <title>Comparative genomics reveals insights into cyanobacterial evolution and habitat adaptation.</title>
        <authorList>
            <person name="Chen M.Y."/>
            <person name="Teng W.K."/>
            <person name="Zhao L."/>
            <person name="Hu C.X."/>
            <person name="Zhou Y.K."/>
            <person name="Han B.P."/>
            <person name="Song L.R."/>
            <person name="Shu W.S."/>
        </authorList>
    </citation>
    <scope>NUCLEOTIDE SEQUENCE [LARGE SCALE GENOMIC DNA]</scope>
    <source>
        <strain evidence="1 2">FACHB-723</strain>
    </source>
</reference>
<comment type="caution">
    <text evidence="1">The sequence shown here is derived from an EMBL/GenBank/DDBJ whole genome shotgun (WGS) entry which is preliminary data.</text>
</comment>
<dbReference type="RefSeq" id="WP_190404001.1">
    <property type="nucleotide sequence ID" value="NZ_JACJQB010000030.1"/>
</dbReference>